<gene>
    <name evidence="1" type="ORF">ACOLOM_LOCUS9081</name>
</gene>
<keyword evidence="2" id="KW-1185">Reference proteome</keyword>
<evidence type="ECO:0000313" key="2">
    <source>
        <dbReference type="Proteomes" id="UP000789525"/>
    </source>
</evidence>
<dbReference type="EMBL" id="CAJVPT010025354">
    <property type="protein sequence ID" value="CAG8674578.1"/>
    <property type="molecule type" value="Genomic_DNA"/>
</dbReference>
<dbReference type="Proteomes" id="UP000789525">
    <property type="component" value="Unassembled WGS sequence"/>
</dbReference>
<sequence length="160" mass="18147">MNPTYHSSTHRCNASTRTRTRTHVTLACTNCRRLRRKCSGKSTCLNCADQNLECEFVKPEIRRGRKPKRSFNANEPKHALDVGVVYTSVESQPQPPFAYPSNSTMTDNNDIFIIPQYSQPHNQNIQGYLDVNLSTADDQQTLSTPLQLGVNEINTINNEY</sequence>
<evidence type="ECO:0000313" key="1">
    <source>
        <dbReference type="EMBL" id="CAG8674578.1"/>
    </source>
</evidence>
<organism evidence="1 2">
    <name type="scientific">Acaulospora colombiana</name>
    <dbReference type="NCBI Taxonomy" id="27376"/>
    <lineage>
        <taxon>Eukaryota</taxon>
        <taxon>Fungi</taxon>
        <taxon>Fungi incertae sedis</taxon>
        <taxon>Mucoromycota</taxon>
        <taxon>Glomeromycotina</taxon>
        <taxon>Glomeromycetes</taxon>
        <taxon>Diversisporales</taxon>
        <taxon>Acaulosporaceae</taxon>
        <taxon>Acaulospora</taxon>
    </lineage>
</organism>
<protein>
    <submittedName>
        <fullName evidence="1">6497_t:CDS:1</fullName>
    </submittedName>
</protein>
<feature type="non-terminal residue" evidence="1">
    <location>
        <position position="160"/>
    </location>
</feature>
<comment type="caution">
    <text evidence="1">The sequence shown here is derived from an EMBL/GenBank/DDBJ whole genome shotgun (WGS) entry which is preliminary data.</text>
</comment>
<reference evidence="1" key="1">
    <citation type="submission" date="2021-06" db="EMBL/GenBank/DDBJ databases">
        <authorList>
            <person name="Kallberg Y."/>
            <person name="Tangrot J."/>
            <person name="Rosling A."/>
        </authorList>
    </citation>
    <scope>NUCLEOTIDE SEQUENCE</scope>
    <source>
        <strain evidence="1">CL356</strain>
    </source>
</reference>
<accession>A0ACA9NTQ9</accession>
<name>A0ACA9NTQ9_9GLOM</name>
<proteinExistence type="predicted"/>